<evidence type="ECO:0000313" key="6">
    <source>
        <dbReference type="Proteomes" id="UP001500630"/>
    </source>
</evidence>
<evidence type="ECO:0000313" key="5">
    <source>
        <dbReference type="EMBL" id="GAA3525645.1"/>
    </source>
</evidence>
<name>A0ABP6V1K3_9ACTN</name>
<gene>
    <name evidence="5" type="ORF">GCM10022419_000420</name>
</gene>
<reference evidence="6" key="1">
    <citation type="journal article" date="2019" name="Int. J. Syst. Evol. Microbiol.">
        <title>The Global Catalogue of Microorganisms (GCM) 10K type strain sequencing project: providing services to taxonomists for standard genome sequencing and annotation.</title>
        <authorList>
            <consortium name="The Broad Institute Genomics Platform"/>
            <consortium name="The Broad Institute Genome Sequencing Center for Infectious Disease"/>
            <person name="Wu L."/>
            <person name="Ma J."/>
        </authorList>
    </citation>
    <scope>NUCLEOTIDE SEQUENCE [LARGE SCALE GENOMIC DNA]</scope>
    <source>
        <strain evidence="6">JCM 17326</strain>
    </source>
</reference>
<dbReference type="Proteomes" id="UP001500630">
    <property type="component" value="Unassembled WGS sequence"/>
</dbReference>
<keyword evidence="6" id="KW-1185">Reference proteome</keyword>
<evidence type="ECO:0000256" key="3">
    <source>
        <dbReference type="SAM" id="MobiDB-lite"/>
    </source>
</evidence>
<protein>
    <recommendedName>
        <fullName evidence="4">Putative zinc-finger domain-containing protein</fullName>
    </recommendedName>
</protein>
<dbReference type="InterPro" id="IPR027383">
    <property type="entry name" value="Znf_put"/>
</dbReference>
<evidence type="ECO:0000256" key="2">
    <source>
        <dbReference type="ARBA" id="ARBA00023163"/>
    </source>
</evidence>
<evidence type="ECO:0000259" key="4">
    <source>
        <dbReference type="Pfam" id="PF13490"/>
    </source>
</evidence>
<proteinExistence type="predicted"/>
<dbReference type="RefSeq" id="WP_345557331.1">
    <property type="nucleotide sequence ID" value="NZ_BAABDQ010000001.1"/>
</dbReference>
<keyword evidence="1" id="KW-0805">Transcription regulation</keyword>
<comment type="caution">
    <text evidence="5">The sequence shown here is derived from an EMBL/GenBank/DDBJ whole genome shotgun (WGS) entry which is preliminary data.</text>
</comment>
<dbReference type="EMBL" id="BAABDQ010000001">
    <property type="protein sequence ID" value="GAA3525645.1"/>
    <property type="molecule type" value="Genomic_DNA"/>
</dbReference>
<dbReference type="Pfam" id="PF13490">
    <property type="entry name" value="zf-HC2"/>
    <property type="match status" value="1"/>
</dbReference>
<feature type="region of interest" description="Disordered" evidence="3">
    <location>
        <begin position="43"/>
        <end position="66"/>
    </location>
</feature>
<feature type="domain" description="Putative zinc-finger" evidence="4">
    <location>
        <begin position="6"/>
        <end position="32"/>
    </location>
</feature>
<dbReference type="Gene3D" id="1.10.10.1320">
    <property type="entry name" value="Anti-sigma factor, zinc-finger domain"/>
    <property type="match status" value="1"/>
</dbReference>
<keyword evidence="2" id="KW-0804">Transcription</keyword>
<accession>A0ABP6V1K3</accession>
<evidence type="ECO:0000256" key="1">
    <source>
        <dbReference type="ARBA" id="ARBA00023015"/>
    </source>
</evidence>
<dbReference type="InterPro" id="IPR041916">
    <property type="entry name" value="Anti_sigma_zinc_sf"/>
</dbReference>
<organism evidence="5 6">
    <name type="scientific">Nonomuraea rosea</name>
    <dbReference type="NCBI Taxonomy" id="638574"/>
    <lineage>
        <taxon>Bacteria</taxon>
        <taxon>Bacillati</taxon>
        <taxon>Actinomycetota</taxon>
        <taxon>Actinomycetes</taxon>
        <taxon>Streptosporangiales</taxon>
        <taxon>Streptosporangiaceae</taxon>
        <taxon>Nonomuraea</taxon>
    </lineage>
</organism>
<sequence>MHDGVAAYVLGVLDEEEHEAFERHLDTCKQCQAELIELAELPEELDELKNAPSASGDDPPPMSMSR</sequence>